<dbReference type="InterPro" id="IPR031662">
    <property type="entry name" value="GTP-binding_2"/>
</dbReference>
<evidence type="ECO:0000313" key="8">
    <source>
        <dbReference type="Proteomes" id="UP000887561"/>
    </source>
</evidence>
<keyword evidence="8" id="KW-1185">Reference proteome</keyword>
<evidence type="ECO:0000259" key="6">
    <source>
        <dbReference type="Pfam" id="PF02824"/>
    </source>
</evidence>
<evidence type="ECO:0000259" key="7">
    <source>
        <dbReference type="Pfam" id="PF16897"/>
    </source>
</evidence>
<keyword evidence="2" id="KW-0547">Nucleotide-binding</keyword>
<dbReference type="InterPro" id="IPR027417">
    <property type="entry name" value="P-loop_NTPase"/>
</dbReference>
<dbReference type="PANTHER" id="PTHR43127">
    <property type="entry name" value="DEVELOPMENTALLY-REGULATED GTP-BINDING PROTEIN 2"/>
    <property type="match status" value="1"/>
</dbReference>
<dbReference type="Gene3D" id="3.10.20.30">
    <property type="match status" value="1"/>
</dbReference>
<dbReference type="CDD" id="cd01896">
    <property type="entry name" value="DRG"/>
    <property type="match status" value="1"/>
</dbReference>
<evidence type="ECO:0000256" key="4">
    <source>
        <dbReference type="ARBA" id="ARBA00076566"/>
    </source>
</evidence>
<dbReference type="Gene3D" id="6.10.140.1070">
    <property type="match status" value="2"/>
</dbReference>
<dbReference type="FunFam" id="3.80.10.10:FF:000168">
    <property type="entry name" value="Distal membrane arm assembly complex 2"/>
    <property type="match status" value="1"/>
</dbReference>
<protein>
    <recommendedName>
        <fullName evidence="4">ATP synthase subunit s-like protein</fullName>
    </recommendedName>
</protein>
<evidence type="ECO:0000313" key="9">
    <source>
        <dbReference type="WBParaSite" id="scaffold438_cov287.g1075"/>
    </source>
</evidence>
<sequence>MGIVEKIQEIEREIGRTQKNKATEYHLGVLKAKLAKYRQELLEPSAKGGGSKGEGFDVMKSGDARVALIGFPSVGKSTFLSTVTTTESVAASYEFTTLTCIPGVIERGLLEKELEAVGIRLNKKRPNIYFKRKAGGGVKFTHTVPLTFCDEKMIQSILHEYKIFNADIIFRENSTVDELIDIIQGNRVYIPCLYVYNKIDQICIEEMDALARSSPHNVVVSCELNLNLDYMLKRIWEYLALIRIYTKKPGSPPDLGPEDGIILRGSSTVEHACHALHRTLAQAFRYAIVWGTSTKFSPQRVGIQHKLHHEDYYLTPERSQDVMPKKAIQDQDQWMLGTFPTQYHIAMKQLRYVDHSFDNLRRCKDYRRFQYLQFDQRFMPERLLFLGPDLAAAHFIVHRNGSVKFMEDPNWYKREGRLRRYFLPGKKVDGMYVEAIDASGTELMFEGFDNLYDLEFLRLLSLKDCRYVDDWVLSRIGGMFSNSLEMLDLSNCKRISAKGLVALRSLTKLRFLRLDGLENIEGIEKSALMLEDVIPDLVITGLDYDKALSQLEEEEKLLRHDRTVLDAKGNAFVEDDNGRFFYVKGSVNERVAVCDQDKPLVTSVIRRELPAMDTEEFEDLDYLAKGKLRHFLVGSPSGYSWTEQVETILTHEEGWRHWEGIPTEIKMLPKYKRVALLEARRQNKLLNNGDLMLELTKDSEQQEQIEGGEMDKQQQQIVCG</sequence>
<dbReference type="PRINTS" id="PR00326">
    <property type="entry name" value="GTP1OBG"/>
</dbReference>
<evidence type="ECO:0000256" key="2">
    <source>
        <dbReference type="ARBA" id="ARBA00022741"/>
    </source>
</evidence>
<accession>A0A915MJP5</accession>
<comment type="similarity">
    <text evidence="1">Belongs to the ATP synthase subunit s family.</text>
</comment>
<dbReference type="Pfam" id="PF01926">
    <property type="entry name" value="MMR_HSR1"/>
    <property type="match status" value="1"/>
</dbReference>
<dbReference type="GO" id="GO:0003924">
    <property type="term" value="F:GTPase activity"/>
    <property type="evidence" value="ECO:0007669"/>
    <property type="project" value="InterPro"/>
</dbReference>
<dbReference type="SUPFAM" id="SSF52540">
    <property type="entry name" value="P-loop containing nucleoside triphosphate hydrolases"/>
    <property type="match status" value="1"/>
</dbReference>
<feature type="domain" description="G" evidence="5">
    <location>
        <begin position="65"/>
        <end position="106"/>
    </location>
</feature>
<evidence type="ECO:0000256" key="1">
    <source>
        <dbReference type="ARBA" id="ARBA00006901"/>
    </source>
</evidence>
<dbReference type="WBParaSite" id="scaffold438_cov287.g1075">
    <property type="protein sequence ID" value="scaffold438_cov287.g1075"/>
    <property type="gene ID" value="scaffold438_cov287.g1075"/>
</dbReference>
<dbReference type="FunFam" id="3.10.20.30:FF:000016">
    <property type="entry name" value="Developmentally-regulated GTP-binding protein 2"/>
    <property type="match status" value="1"/>
</dbReference>
<evidence type="ECO:0000256" key="3">
    <source>
        <dbReference type="ARBA" id="ARBA00023134"/>
    </source>
</evidence>
<dbReference type="GO" id="GO:0005525">
    <property type="term" value="F:GTP binding"/>
    <property type="evidence" value="ECO:0007669"/>
    <property type="project" value="UniProtKB-KW"/>
</dbReference>
<dbReference type="InterPro" id="IPR012676">
    <property type="entry name" value="TGS-like"/>
</dbReference>
<dbReference type="InterPro" id="IPR004095">
    <property type="entry name" value="TGS"/>
</dbReference>
<dbReference type="InterPro" id="IPR012675">
    <property type="entry name" value="Beta-grasp_dom_sf"/>
</dbReference>
<dbReference type="InterPro" id="IPR006073">
    <property type="entry name" value="GTP-bd"/>
</dbReference>
<feature type="domain" description="GTP binding protein second" evidence="7">
    <location>
        <begin position="136"/>
        <end position="241"/>
    </location>
</feature>
<feature type="domain" description="TGS" evidence="6">
    <location>
        <begin position="242"/>
        <end position="311"/>
    </location>
</feature>
<dbReference type="SUPFAM" id="SSF52047">
    <property type="entry name" value="RNI-like"/>
    <property type="match status" value="1"/>
</dbReference>
<name>A0A915MJP5_MELJA</name>
<dbReference type="AlphaFoldDB" id="A0A915MJP5"/>
<proteinExistence type="inferred from homology"/>
<organism evidence="8 9">
    <name type="scientific">Meloidogyne javanica</name>
    <name type="common">Root-knot nematode worm</name>
    <dbReference type="NCBI Taxonomy" id="6303"/>
    <lineage>
        <taxon>Eukaryota</taxon>
        <taxon>Metazoa</taxon>
        <taxon>Ecdysozoa</taxon>
        <taxon>Nematoda</taxon>
        <taxon>Chromadorea</taxon>
        <taxon>Rhabditida</taxon>
        <taxon>Tylenchina</taxon>
        <taxon>Tylenchomorpha</taxon>
        <taxon>Tylenchoidea</taxon>
        <taxon>Meloidogynidae</taxon>
        <taxon>Meloidogyninae</taxon>
        <taxon>Meloidogyne</taxon>
        <taxon>Meloidogyne incognita group</taxon>
    </lineage>
</organism>
<dbReference type="Pfam" id="PF16897">
    <property type="entry name" value="MMR_HSR1_Xtn"/>
    <property type="match status" value="1"/>
</dbReference>
<dbReference type="SUPFAM" id="SSF81271">
    <property type="entry name" value="TGS-like"/>
    <property type="match status" value="1"/>
</dbReference>
<dbReference type="Gene3D" id="3.80.10.10">
    <property type="entry name" value="Ribonuclease Inhibitor"/>
    <property type="match status" value="1"/>
</dbReference>
<dbReference type="InterPro" id="IPR045001">
    <property type="entry name" value="DRG"/>
</dbReference>
<keyword evidence="3" id="KW-0342">GTP-binding</keyword>
<dbReference type="Proteomes" id="UP000887561">
    <property type="component" value="Unplaced"/>
</dbReference>
<reference evidence="9" key="1">
    <citation type="submission" date="2022-11" db="UniProtKB">
        <authorList>
            <consortium name="WormBaseParasite"/>
        </authorList>
    </citation>
    <scope>IDENTIFICATION</scope>
</reference>
<dbReference type="InterPro" id="IPR032675">
    <property type="entry name" value="LRR_dom_sf"/>
</dbReference>
<dbReference type="Pfam" id="PF02824">
    <property type="entry name" value="TGS"/>
    <property type="match status" value="1"/>
</dbReference>
<evidence type="ECO:0000259" key="5">
    <source>
        <dbReference type="Pfam" id="PF01926"/>
    </source>
</evidence>